<dbReference type="EMBL" id="KQ087223">
    <property type="protein sequence ID" value="KLT41096.1"/>
    <property type="molecule type" value="Genomic_DNA"/>
</dbReference>
<dbReference type="Gene3D" id="3.10.450.50">
    <property type="match status" value="1"/>
</dbReference>
<evidence type="ECO:0000259" key="1">
    <source>
        <dbReference type="Pfam" id="PF12680"/>
    </source>
</evidence>
<dbReference type="OrthoDB" id="3468019at2759"/>
<proteinExistence type="predicted"/>
<dbReference type="Pfam" id="PF12680">
    <property type="entry name" value="SnoaL_2"/>
    <property type="match status" value="1"/>
</dbReference>
<dbReference type="SUPFAM" id="SSF54427">
    <property type="entry name" value="NTF2-like"/>
    <property type="match status" value="1"/>
</dbReference>
<dbReference type="GeneID" id="28987406"/>
<dbReference type="STRING" id="879819.A0A0J0XJ55"/>
<sequence length="127" mass="13861">MSVPAHIQSFVDDFYAKSDARDKAAWVDCFTPDANLDLAGKVGKGSEGIGKVCDGVWEGLARRQHHVHGIYINPAVENDVVVLGSIDMDRKDGIEIRGVEWGGRMQLKDGKLADYKVWVLPPPAKSG</sequence>
<dbReference type="InterPro" id="IPR037401">
    <property type="entry name" value="SnoaL-like"/>
</dbReference>
<feature type="domain" description="SnoaL-like" evidence="1">
    <location>
        <begin position="11"/>
        <end position="114"/>
    </location>
</feature>
<organism evidence="2 3">
    <name type="scientific">Cutaneotrichosporon oleaginosum</name>
    <dbReference type="NCBI Taxonomy" id="879819"/>
    <lineage>
        <taxon>Eukaryota</taxon>
        <taxon>Fungi</taxon>
        <taxon>Dikarya</taxon>
        <taxon>Basidiomycota</taxon>
        <taxon>Agaricomycotina</taxon>
        <taxon>Tremellomycetes</taxon>
        <taxon>Trichosporonales</taxon>
        <taxon>Trichosporonaceae</taxon>
        <taxon>Cutaneotrichosporon</taxon>
    </lineage>
</organism>
<evidence type="ECO:0000313" key="2">
    <source>
        <dbReference type="EMBL" id="KLT41096.1"/>
    </source>
</evidence>
<evidence type="ECO:0000313" key="3">
    <source>
        <dbReference type="Proteomes" id="UP000053611"/>
    </source>
</evidence>
<protein>
    <recommendedName>
        <fullName evidence="1">SnoaL-like domain-containing protein</fullName>
    </recommendedName>
</protein>
<name>A0A0J0XJ55_9TREE</name>
<dbReference type="InterPro" id="IPR032710">
    <property type="entry name" value="NTF2-like_dom_sf"/>
</dbReference>
<dbReference type="AlphaFoldDB" id="A0A0J0XJ55"/>
<dbReference type="Proteomes" id="UP000053611">
    <property type="component" value="Unassembled WGS sequence"/>
</dbReference>
<dbReference type="RefSeq" id="XP_018277587.1">
    <property type="nucleotide sequence ID" value="XM_018426803.1"/>
</dbReference>
<gene>
    <name evidence="2" type="ORF">CC85DRAFT_329329</name>
</gene>
<accession>A0A0J0XJ55</accession>
<reference evidence="2 3" key="1">
    <citation type="submission" date="2015-03" db="EMBL/GenBank/DDBJ databases">
        <title>Genomics and transcriptomics of the oil-accumulating basidiomycete yeast T. oleaginosus allow insights into substrate utilization and the diverse evolutionary trajectories of mating systems in fungi.</title>
        <authorList>
            <consortium name="DOE Joint Genome Institute"/>
            <person name="Kourist R."/>
            <person name="Kracht O."/>
            <person name="Bracharz F."/>
            <person name="Lipzen A."/>
            <person name="Nolan M."/>
            <person name="Ohm R."/>
            <person name="Grigoriev I."/>
            <person name="Sun S."/>
            <person name="Heitman J."/>
            <person name="Bruck T."/>
            <person name="Nowrousian M."/>
        </authorList>
    </citation>
    <scope>NUCLEOTIDE SEQUENCE [LARGE SCALE GENOMIC DNA]</scope>
    <source>
        <strain evidence="2 3">IBC0246</strain>
    </source>
</reference>
<keyword evidence="3" id="KW-1185">Reference proteome</keyword>